<feature type="domain" description="TonB-dependent receptor plug" evidence="10">
    <location>
        <begin position="76"/>
        <end position="166"/>
    </location>
</feature>
<dbReference type="GO" id="GO:0044718">
    <property type="term" value="P:siderophore transmembrane transport"/>
    <property type="evidence" value="ECO:0007669"/>
    <property type="project" value="TreeGrafter"/>
</dbReference>
<dbReference type="PROSITE" id="PS52016">
    <property type="entry name" value="TONB_DEPENDENT_REC_3"/>
    <property type="match status" value="1"/>
</dbReference>
<dbReference type="Pfam" id="PF07715">
    <property type="entry name" value="Plug"/>
    <property type="match status" value="1"/>
</dbReference>
<keyword evidence="6 7" id="KW-0998">Cell outer membrane</keyword>
<evidence type="ECO:0000256" key="3">
    <source>
        <dbReference type="ARBA" id="ARBA00022452"/>
    </source>
</evidence>
<proteinExistence type="inferred from homology"/>
<evidence type="ECO:0000256" key="6">
    <source>
        <dbReference type="ARBA" id="ARBA00023237"/>
    </source>
</evidence>
<dbReference type="GO" id="GO:0015344">
    <property type="term" value="F:siderophore uptake transmembrane transporter activity"/>
    <property type="evidence" value="ECO:0007669"/>
    <property type="project" value="TreeGrafter"/>
</dbReference>
<keyword evidence="4 7" id="KW-0812">Transmembrane</keyword>
<keyword evidence="5 7" id="KW-0472">Membrane</keyword>
<dbReference type="SUPFAM" id="SSF56935">
    <property type="entry name" value="Porins"/>
    <property type="match status" value="1"/>
</dbReference>
<organism evidence="11 12">
    <name type="scientific">Helicobacter canis</name>
    <dbReference type="NCBI Taxonomy" id="29419"/>
    <lineage>
        <taxon>Bacteria</taxon>
        <taxon>Pseudomonadati</taxon>
        <taxon>Campylobacterota</taxon>
        <taxon>Epsilonproteobacteria</taxon>
        <taxon>Campylobacterales</taxon>
        <taxon>Helicobacteraceae</taxon>
        <taxon>Helicobacter</taxon>
    </lineage>
</organism>
<evidence type="ECO:0000313" key="11">
    <source>
        <dbReference type="EMBL" id="KAA8709610.1"/>
    </source>
</evidence>
<dbReference type="InterPro" id="IPR037066">
    <property type="entry name" value="Plug_dom_sf"/>
</dbReference>
<evidence type="ECO:0000256" key="7">
    <source>
        <dbReference type="PROSITE-ProRule" id="PRU01360"/>
    </source>
</evidence>
<feature type="region of interest" description="Disordered" evidence="8">
    <location>
        <begin position="30"/>
        <end position="61"/>
    </location>
</feature>
<sequence>MRLQTLLAMLALLPFATNASQAANVSSVESSAQELDSSPESKLESSLDSSPKSLPPVYTTATRTPVQSEQILAAKDALLHSGDIAKSLLYVPGFSMVRKGGLGAEVLFRSQGASRVPILLDGGNLQGACGGRMDTSATYIFPENYDHILLIKGPQDVRWGSLISGGAVFMRDITMLDHNTLQADTSMLAGSFDRLDLHASVLAGGKYGSLRAIASHYESGDYRTGSASFSGGSATHSAYKRESASLIATLTPTKYTGIELDMDIGRGFSSYQDRQMDARTFDRLSFSLKAQQQFQSEIVRQLDLRASWHEVDHIMDNFSHRQASGDYQLNNPKRTNANARAELTLYPSQALTLYLGASYAYDDHQMRTSGKQPSASAANAFLSQAYKPNFHFNYASIFMQGSYAQLDSASSVYFGARYDYASAHKASSAESSSNHLGSGFARYQYERGGFSYFIGLGLAQRSPDFWERSKTGGMGLEKESNLQLDAATAYKRENLSLQASLYGAYMWDYIALHYASNTTSAFNTDALLAGAELEAKYGAFGLVYISGSLAYTYGQNLTTRSGLLAGSPLPQVAPLQAQVSLWLEHRGFLVRADMFANAAQSRYAKDYGNVIGKDFGASLGFATLSIYGGYKRKNFSLLCGVENLTNALYSYHLSKAGVMVGELAPTSRIYEPGRSYYLKLALGF</sequence>
<evidence type="ECO:0000256" key="9">
    <source>
        <dbReference type="SAM" id="SignalP"/>
    </source>
</evidence>
<gene>
    <name evidence="11" type="ORF">F4V45_04895</name>
</gene>
<comment type="caution">
    <text evidence="11">The sequence shown here is derived from an EMBL/GenBank/DDBJ whole genome shotgun (WGS) entry which is preliminary data.</text>
</comment>
<dbReference type="PANTHER" id="PTHR30069:SF49">
    <property type="entry name" value="OUTER MEMBRANE PROTEIN C"/>
    <property type="match status" value="1"/>
</dbReference>
<comment type="similarity">
    <text evidence="7">Belongs to the TonB-dependent receptor family.</text>
</comment>
<accession>A0A5M9QMW6</accession>
<evidence type="ECO:0000256" key="1">
    <source>
        <dbReference type="ARBA" id="ARBA00004571"/>
    </source>
</evidence>
<dbReference type="Gene3D" id="2.170.130.10">
    <property type="entry name" value="TonB-dependent receptor, plug domain"/>
    <property type="match status" value="1"/>
</dbReference>
<keyword evidence="3 7" id="KW-1134">Transmembrane beta strand</keyword>
<dbReference type="InterPro" id="IPR012910">
    <property type="entry name" value="Plug_dom"/>
</dbReference>
<dbReference type="GO" id="GO:0009279">
    <property type="term" value="C:cell outer membrane"/>
    <property type="evidence" value="ECO:0007669"/>
    <property type="project" value="UniProtKB-SubCell"/>
</dbReference>
<protein>
    <submittedName>
        <fullName evidence="11">TonB-dependent receptor plug domain-containing protein</fullName>
    </submittedName>
</protein>
<evidence type="ECO:0000313" key="12">
    <source>
        <dbReference type="Proteomes" id="UP000323707"/>
    </source>
</evidence>
<feature type="chain" id="PRO_5024288182" evidence="9">
    <location>
        <begin position="23"/>
        <end position="684"/>
    </location>
</feature>
<dbReference type="EMBL" id="VXKE01000014">
    <property type="protein sequence ID" value="KAA8709610.1"/>
    <property type="molecule type" value="Genomic_DNA"/>
</dbReference>
<comment type="subcellular location">
    <subcellularLocation>
        <location evidence="1 7">Cell outer membrane</location>
        <topology evidence="1 7">Multi-pass membrane protein</topology>
    </subcellularLocation>
</comment>
<evidence type="ECO:0000256" key="8">
    <source>
        <dbReference type="SAM" id="MobiDB-lite"/>
    </source>
</evidence>
<feature type="signal peptide" evidence="9">
    <location>
        <begin position="1"/>
        <end position="22"/>
    </location>
</feature>
<feature type="compositionally biased region" description="Low complexity" evidence="8">
    <location>
        <begin position="46"/>
        <end position="56"/>
    </location>
</feature>
<keyword evidence="2 7" id="KW-0813">Transport</keyword>
<dbReference type="Gene3D" id="2.40.170.20">
    <property type="entry name" value="TonB-dependent receptor, beta-barrel domain"/>
    <property type="match status" value="1"/>
</dbReference>
<dbReference type="InterPro" id="IPR039426">
    <property type="entry name" value="TonB-dep_rcpt-like"/>
</dbReference>
<dbReference type="RefSeq" id="WP_150337311.1">
    <property type="nucleotide sequence ID" value="NZ_JAERIX010000046.1"/>
</dbReference>
<keyword evidence="11" id="KW-0675">Receptor</keyword>
<reference evidence="11 12" key="1">
    <citation type="submission" date="2019-09" db="EMBL/GenBank/DDBJ databases">
        <title>Draft genome sequence of various Type strains from the CCUG.</title>
        <authorList>
            <person name="Pineiro-Iglesias B."/>
            <person name="Tunovic T."/>
            <person name="Unosson C."/>
            <person name="Inganas E."/>
            <person name="Ohlen M."/>
            <person name="Cardew S."/>
            <person name="Jensie-Markopoulos S."/>
            <person name="Salva-Serra F."/>
            <person name="Jaen-Luchoro D."/>
            <person name="Karlsson R."/>
            <person name="Svensson-Stadler L."/>
            <person name="Chun J."/>
            <person name="Moore E."/>
        </authorList>
    </citation>
    <scope>NUCLEOTIDE SEQUENCE [LARGE SCALE GENOMIC DNA]</scope>
    <source>
        <strain evidence="11 12">CCUG 32756T</strain>
    </source>
</reference>
<keyword evidence="9" id="KW-0732">Signal</keyword>
<dbReference type="AlphaFoldDB" id="A0A5M9QMW6"/>
<dbReference type="Proteomes" id="UP000323707">
    <property type="component" value="Unassembled WGS sequence"/>
</dbReference>
<evidence type="ECO:0000256" key="5">
    <source>
        <dbReference type="ARBA" id="ARBA00023136"/>
    </source>
</evidence>
<dbReference type="PANTHER" id="PTHR30069">
    <property type="entry name" value="TONB-DEPENDENT OUTER MEMBRANE RECEPTOR"/>
    <property type="match status" value="1"/>
</dbReference>
<dbReference type="InterPro" id="IPR036942">
    <property type="entry name" value="Beta-barrel_TonB_sf"/>
</dbReference>
<evidence type="ECO:0000259" key="10">
    <source>
        <dbReference type="Pfam" id="PF07715"/>
    </source>
</evidence>
<evidence type="ECO:0000256" key="4">
    <source>
        <dbReference type="ARBA" id="ARBA00022692"/>
    </source>
</evidence>
<name>A0A5M9QMW6_9HELI</name>
<evidence type="ECO:0000256" key="2">
    <source>
        <dbReference type="ARBA" id="ARBA00022448"/>
    </source>
</evidence>